<evidence type="ECO:0000256" key="4">
    <source>
        <dbReference type="ARBA" id="ARBA00022461"/>
    </source>
</evidence>
<proteinExistence type="inferred from homology"/>
<keyword evidence="7" id="KW-0915">Sodium</keyword>
<reference evidence="15" key="1">
    <citation type="submission" date="2025-08" db="UniProtKB">
        <authorList>
            <consortium name="RefSeq"/>
        </authorList>
    </citation>
    <scope>IDENTIFICATION</scope>
</reference>
<keyword evidence="6 13" id="KW-1133">Transmembrane helix</keyword>
<dbReference type="AlphaFoldDB" id="A0AAJ6QQ71"/>
<keyword evidence="5 12" id="KW-0812">Transmembrane</keyword>
<dbReference type="KEGG" id="goe:100898401"/>
<dbReference type="PANTHER" id="PTHR11690:SF248">
    <property type="entry name" value="PICKPOCKET 17, ISOFORM A"/>
    <property type="match status" value="1"/>
</dbReference>
<dbReference type="Pfam" id="PF00858">
    <property type="entry name" value="ASC"/>
    <property type="match status" value="1"/>
</dbReference>
<evidence type="ECO:0000256" key="8">
    <source>
        <dbReference type="ARBA" id="ARBA00023065"/>
    </source>
</evidence>
<dbReference type="PRINTS" id="PR01078">
    <property type="entry name" value="AMINACHANNEL"/>
</dbReference>
<name>A0AAJ6QQ71_9ACAR</name>
<evidence type="ECO:0000256" key="12">
    <source>
        <dbReference type="RuleBase" id="RU000679"/>
    </source>
</evidence>
<keyword evidence="10 12" id="KW-0739">Sodium transport</keyword>
<gene>
    <name evidence="15" type="primary">LOC100898401</name>
</gene>
<feature type="transmembrane region" description="Helical" evidence="13">
    <location>
        <begin position="413"/>
        <end position="436"/>
    </location>
</feature>
<evidence type="ECO:0000313" key="14">
    <source>
        <dbReference type="Proteomes" id="UP000694867"/>
    </source>
</evidence>
<dbReference type="GO" id="GO:0005886">
    <property type="term" value="C:plasma membrane"/>
    <property type="evidence" value="ECO:0007669"/>
    <property type="project" value="TreeGrafter"/>
</dbReference>
<keyword evidence="9 13" id="KW-0472">Membrane</keyword>
<keyword evidence="14" id="KW-1185">Reference proteome</keyword>
<dbReference type="GeneID" id="100898401"/>
<keyword evidence="11 12" id="KW-0407">Ion channel</keyword>
<evidence type="ECO:0000256" key="1">
    <source>
        <dbReference type="ARBA" id="ARBA00004141"/>
    </source>
</evidence>
<evidence type="ECO:0000313" key="15">
    <source>
        <dbReference type="RefSeq" id="XP_003740223.1"/>
    </source>
</evidence>
<accession>A0AAJ6QQ71</accession>
<keyword evidence="8 12" id="KW-0406">Ion transport</keyword>
<evidence type="ECO:0000256" key="7">
    <source>
        <dbReference type="ARBA" id="ARBA00023053"/>
    </source>
</evidence>
<keyword evidence="4 12" id="KW-0894">Sodium channel</keyword>
<evidence type="ECO:0000256" key="3">
    <source>
        <dbReference type="ARBA" id="ARBA00022448"/>
    </source>
</evidence>
<dbReference type="Proteomes" id="UP000694867">
    <property type="component" value="Unplaced"/>
</dbReference>
<comment type="subcellular location">
    <subcellularLocation>
        <location evidence="1">Membrane</location>
        <topology evidence="1">Multi-pass membrane protein</topology>
    </subcellularLocation>
</comment>
<organism evidence="14 15">
    <name type="scientific">Galendromus occidentalis</name>
    <name type="common">western predatory mite</name>
    <dbReference type="NCBI Taxonomy" id="34638"/>
    <lineage>
        <taxon>Eukaryota</taxon>
        <taxon>Metazoa</taxon>
        <taxon>Ecdysozoa</taxon>
        <taxon>Arthropoda</taxon>
        <taxon>Chelicerata</taxon>
        <taxon>Arachnida</taxon>
        <taxon>Acari</taxon>
        <taxon>Parasitiformes</taxon>
        <taxon>Mesostigmata</taxon>
        <taxon>Gamasina</taxon>
        <taxon>Phytoseioidea</taxon>
        <taxon>Phytoseiidae</taxon>
        <taxon>Typhlodrominae</taxon>
        <taxon>Galendromus</taxon>
    </lineage>
</organism>
<dbReference type="RefSeq" id="XP_003740223.1">
    <property type="nucleotide sequence ID" value="XM_003740175.1"/>
</dbReference>
<dbReference type="GO" id="GO:0015280">
    <property type="term" value="F:ligand-gated sodium channel activity"/>
    <property type="evidence" value="ECO:0007669"/>
    <property type="project" value="TreeGrafter"/>
</dbReference>
<dbReference type="Gene3D" id="2.60.470.10">
    <property type="entry name" value="Acid-sensing ion channels like domains"/>
    <property type="match status" value="1"/>
</dbReference>
<dbReference type="InterPro" id="IPR001873">
    <property type="entry name" value="ENaC"/>
</dbReference>
<evidence type="ECO:0000256" key="2">
    <source>
        <dbReference type="ARBA" id="ARBA00007193"/>
    </source>
</evidence>
<evidence type="ECO:0000256" key="6">
    <source>
        <dbReference type="ARBA" id="ARBA00022989"/>
    </source>
</evidence>
<evidence type="ECO:0000256" key="10">
    <source>
        <dbReference type="ARBA" id="ARBA00023201"/>
    </source>
</evidence>
<sequence length="442" mass="50054">MQLSVVGRWSYLKQLIAETSGGLDRIVLIRGSQKFRLSLWCSVYVALTAFMINLCLDAVKAYCAFPTVISIDISEDNLSVPSIALCSFNPFKRRKLCEEPFASLCDPDLDFVSAFSELLAGSDTGNASAEFIERYKQAFINLRDLVVSCSLRGVSCGSGFFAPTIVELSRFGQCFCMFCEGNRKYAEAFRYRTQTPEEGLVLELNSSTREYLPHIKDLGFVFFFYTYRKSAMVTRDSVHASLGESTYMRLETTEMKLLPAPYPSQCGSDWPPGYETIAGIDEEQYSFSRCMAICLSQQAMRECNCEITNEFSQLSVIENVCTRSRAELKCRNKALSSPKRFRANCECSDECRVNIYRVQTSSGGFRKTRRRASPDRTRVTIYQSGSENTLIRERAKYRFSEMIAALGSNMNTFIGLSFLAIYEVFDVLAAWFSFLAERTRSL</sequence>
<keyword evidence="3 12" id="KW-0813">Transport</keyword>
<evidence type="ECO:0000256" key="9">
    <source>
        <dbReference type="ARBA" id="ARBA00023136"/>
    </source>
</evidence>
<protein>
    <submittedName>
        <fullName evidence="15">Acid-sensing ion channel 4-B-like</fullName>
    </submittedName>
</protein>
<dbReference type="PANTHER" id="PTHR11690">
    <property type="entry name" value="AMILORIDE-SENSITIVE SODIUM CHANNEL-RELATED"/>
    <property type="match status" value="1"/>
</dbReference>
<evidence type="ECO:0000256" key="11">
    <source>
        <dbReference type="ARBA" id="ARBA00023303"/>
    </source>
</evidence>
<evidence type="ECO:0000256" key="5">
    <source>
        <dbReference type="ARBA" id="ARBA00022692"/>
    </source>
</evidence>
<evidence type="ECO:0000256" key="13">
    <source>
        <dbReference type="SAM" id="Phobius"/>
    </source>
</evidence>
<comment type="similarity">
    <text evidence="2 12">Belongs to the amiloride-sensitive sodium channel (TC 1.A.6) family.</text>
</comment>